<dbReference type="InterPro" id="IPR042252">
    <property type="entry name" value="MtfA_N"/>
</dbReference>
<sequence length="257" mass="29978">MFSRIRRYRSLQTLRKHALPDHLWRKLRRDLYLLHNLTVRQAVRLRERTTLLLHDKAIHGVQGLSMSLEMKAVIGAQASLLALELDESCYDGWKELIVYPGAFKVRRTVTDEFGIAHEQAPPLSGESWANGPLVLSWEDVQRDSYQRHPGSHVILHEFAHKLDALNGRVNGMPPLHPDMSIEEWSSTLSQAYEHLQRRLEHGHKCINPYAATNPAEFFAVLSEYFFTAPATLKRHCEHVYVLLRRYYRQDPFKRLEH</sequence>
<dbReference type="InterPro" id="IPR010384">
    <property type="entry name" value="MtfA_fam"/>
</dbReference>
<dbReference type="Pfam" id="PF06167">
    <property type="entry name" value="Peptidase_M90"/>
    <property type="match status" value="1"/>
</dbReference>
<dbReference type="Proteomes" id="UP000031631">
    <property type="component" value="Chromosome"/>
</dbReference>
<dbReference type="Gene3D" id="1.10.472.150">
    <property type="entry name" value="Glucose-regulated metallo-peptidase M90, N-terminal domain"/>
    <property type="match status" value="1"/>
</dbReference>
<dbReference type="OrthoDB" id="9786424at2"/>
<accession>A0A7U6JHE7</accession>
<dbReference type="RefSeq" id="WP_041066815.1">
    <property type="nucleotide sequence ID" value="NZ_AP012273.1"/>
</dbReference>
<evidence type="ECO:0000313" key="1">
    <source>
        <dbReference type="EMBL" id="BAO44226.1"/>
    </source>
</evidence>
<dbReference type="Gene3D" id="3.40.390.10">
    <property type="entry name" value="Collagenase (Catalytic Domain)"/>
    <property type="match status" value="1"/>
</dbReference>
<organism evidence="1 2">
    <name type="scientific">Thiolapillus brandeum</name>
    <dbReference type="NCBI Taxonomy" id="1076588"/>
    <lineage>
        <taxon>Bacteria</taxon>
        <taxon>Pseudomonadati</taxon>
        <taxon>Pseudomonadota</taxon>
        <taxon>Gammaproteobacteria</taxon>
        <taxon>Chromatiales</taxon>
        <taxon>Sedimenticolaceae</taxon>
        <taxon>Thiolapillus</taxon>
    </lineage>
</organism>
<proteinExistence type="predicted"/>
<dbReference type="CDD" id="cd20169">
    <property type="entry name" value="Peptidase_M90_mtfA"/>
    <property type="match status" value="1"/>
</dbReference>
<gene>
    <name evidence="1" type="ORF">TBH_C1301</name>
</gene>
<evidence type="ECO:0008006" key="3">
    <source>
        <dbReference type="Google" id="ProtNLM"/>
    </source>
</evidence>
<evidence type="ECO:0000313" key="2">
    <source>
        <dbReference type="Proteomes" id="UP000031631"/>
    </source>
</evidence>
<dbReference type="SUPFAM" id="SSF55486">
    <property type="entry name" value="Metalloproteases ('zincins'), catalytic domain"/>
    <property type="match status" value="1"/>
</dbReference>
<dbReference type="InterPro" id="IPR024079">
    <property type="entry name" value="MetalloPept_cat_dom_sf"/>
</dbReference>
<dbReference type="PANTHER" id="PTHR30164">
    <property type="entry name" value="MTFA PEPTIDASE"/>
    <property type="match status" value="1"/>
</dbReference>
<dbReference type="PANTHER" id="PTHR30164:SF2">
    <property type="entry name" value="PROTEIN MTFA"/>
    <property type="match status" value="1"/>
</dbReference>
<dbReference type="KEGG" id="tbn:TBH_C1301"/>
<dbReference type="GO" id="GO:0004177">
    <property type="term" value="F:aminopeptidase activity"/>
    <property type="evidence" value="ECO:0007669"/>
    <property type="project" value="TreeGrafter"/>
</dbReference>
<name>A0A7U6JHE7_9GAMM</name>
<protein>
    <recommendedName>
        <fullName evidence="3">Zinc-dependent peptidase</fullName>
    </recommendedName>
</protein>
<dbReference type="GO" id="GO:0005829">
    <property type="term" value="C:cytosol"/>
    <property type="evidence" value="ECO:0007669"/>
    <property type="project" value="TreeGrafter"/>
</dbReference>
<dbReference type="AlphaFoldDB" id="A0A7U6JHE7"/>
<dbReference type="GO" id="GO:0008237">
    <property type="term" value="F:metallopeptidase activity"/>
    <property type="evidence" value="ECO:0007669"/>
    <property type="project" value="InterPro"/>
</dbReference>
<keyword evidence="2" id="KW-1185">Reference proteome</keyword>
<dbReference type="EMBL" id="AP012273">
    <property type="protein sequence ID" value="BAO44226.1"/>
    <property type="molecule type" value="Genomic_DNA"/>
</dbReference>
<reference evidence="1 2" key="1">
    <citation type="journal article" date="2014" name="PLoS ONE">
        <title>Physiological and genomic features of a novel sulfur-oxidizing gammaproteobacterium belonging to a previously uncultivated symbiotic lineage isolated from a hydrothermal vent.</title>
        <authorList>
            <person name="Nunoura T."/>
            <person name="Takaki Y."/>
            <person name="Kazama H."/>
            <person name="Kakuta J."/>
            <person name="Shimamura S."/>
            <person name="Makita H."/>
            <person name="Hirai M."/>
            <person name="Miyazaki M."/>
            <person name="Takai K."/>
        </authorList>
    </citation>
    <scope>NUCLEOTIDE SEQUENCE [LARGE SCALE GENOMIC DNA]</scope>
    <source>
        <strain evidence="1 2">Hiromi1</strain>
    </source>
</reference>